<keyword evidence="4" id="KW-1185">Reference proteome</keyword>
<dbReference type="SUPFAM" id="SSF51735">
    <property type="entry name" value="NAD(P)-binding Rossmann-fold domains"/>
    <property type="match status" value="1"/>
</dbReference>
<dbReference type="NCBIfam" id="NF009466">
    <property type="entry name" value="PRK12826.1-2"/>
    <property type="match status" value="1"/>
</dbReference>
<dbReference type="PANTHER" id="PTHR42760">
    <property type="entry name" value="SHORT-CHAIN DEHYDROGENASES/REDUCTASES FAMILY MEMBER"/>
    <property type="match status" value="1"/>
</dbReference>
<dbReference type="RefSeq" id="WP_062409088.1">
    <property type="nucleotide sequence ID" value="NZ_BJCS01000004.1"/>
</dbReference>
<organism evidence="3 4">
    <name type="scientific">Paenibacillus naphthalenovorans</name>
    <dbReference type="NCBI Taxonomy" id="162209"/>
    <lineage>
        <taxon>Bacteria</taxon>
        <taxon>Bacillati</taxon>
        <taxon>Bacillota</taxon>
        <taxon>Bacilli</taxon>
        <taxon>Bacillales</taxon>
        <taxon>Paenibacillaceae</taxon>
        <taxon>Paenibacillus</taxon>
    </lineage>
</organism>
<dbReference type="PANTHER" id="PTHR42760:SF40">
    <property type="entry name" value="3-OXOACYL-[ACYL-CARRIER-PROTEIN] REDUCTASE, CHLOROPLASTIC"/>
    <property type="match status" value="1"/>
</dbReference>
<dbReference type="PATRIC" id="fig|162209.4.peg.2814"/>
<evidence type="ECO:0000313" key="3">
    <source>
        <dbReference type="EMBL" id="ALS23017.1"/>
    </source>
</evidence>
<reference evidence="3 4" key="2">
    <citation type="journal article" date="2016" name="Genome Announc.">
        <title>Complete Genome Sequences of Two Interactive Moderate Thermophiles, Paenibacillus napthalenovorans 32O-Y and Paenibacillus sp. 32O-W.</title>
        <authorList>
            <person name="Butler R.R.III."/>
            <person name="Wang J."/>
            <person name="Stark B.C."/>
            <person name="Pombert J.F."/>
        </authorList>
    </citation>
    <scope>NUCLEOTIDE SEQUENCE [LARGE SCALE GENOMIC DNA]</scope>
    <source>
        <strain evidence="3 4">32O-Y</strain>
    </source>
</reference>
<protein>
    <submittedName>
        <fullName evidence="3">Short-chain dehydrogenase</fullName>
    </submittedName>
</protein>
<dbReference type="GO" id="GO:0030497">
    <property type="term" value="P:fatty acid elongation"/>
    <property type="evidence" value="ECO:0007669"/>
    <property type="project" value="TreeGrafter"/>
</dbReference>
<name>A0A0U2U9Q0_9BACL</name>
<dbReference type="InterPro" id="IPR036291">
    <property type="entry name" value="NAD(P)-bd_dom_sf"/>
</dbReference>
<dbReference type="Gene3D" id="3.40.50.720">
    <property type="entry name" value="NAD(P)-binding Rossmann-like Domain"/>
    <property type="match status" value="1"/>
</dbReference>
<dbReference type="NCBIfam" id="NF005559">
    <property type="entry name" value="PRK07231.1"/>
    <property type="match status" value="1"/>
</dbReference>
<sequence length="249" mass="26929">MKLQNKTAIVTGAGRGIGKAIAKKFLQEGAQVVICDLGETRLHNAAKELSEYGTVHRITVDVTKREQVLELVKFTKTTFGSIDILANNAGIARFEPFLDITDQNWQDTLNVNLTGVFLCSQLVAHEMKQQHAGVIVNMASTNGILGEKGLAHYNATKAGVILLGKSMAIELAPFNIRVNSVCPGFILTELALEGGMSKEEVQNYTSKIPLNRYGKVEDVANAFAFLASEEASFITGTELVVDGGQICQE</sequence>
<dbReference type="OrthoDB" id="112317at2"/>
<dbReference type="GO" id="GO:0016616">
    <property type="term" value="F:oxidoreductase activity, acting on the CH-OH group of donors, NAD or NADP as acceptor"/>
    <property type="evidence" value="ECO:0007669"/>
    <property type="project" value="TreeGrafter"/>
</dbReference>
<dbReference type="CDD" id="cd05233">
    <property type="entry name" value="SDR_c"/>
    <property type="match status" value="1"/>
</dbReference>
<dbReference type="PROSITE" id="PS00061">
    <property type="entry name" value="ADH_SHORT"/>
    <property type="match status" value="1"/>
</dbReference>
<dbReference type="Proteomes" id="UP000061660">
    <property type="component" value="Chromosome"/>
</dbReference>
<dbReference type="PRINTS" id="PR00080">
    <property type="entry name" value="SDRFAMILY"/>
</dbReference>
<evidence type="ECO:0000256" key="1">
    <source>
        <dbReference type="ARBA" id="ARBA00006484"/>
    </source>
</evidence>
<proteinExistence type="inferred from homology"/>
<dbReference type="InterPro" id="IPR002347">
    <property type="entry name" value="SDR_fam"/>
</dbReference>
<dbReference type="AlphaFoldDB" id="A0A0U2U9Q0"/>
<evidence type="ECO:0000313" key="4">
    <source>
        <dbReference type="Proteomes" id="UP000061660"/>
    </source>
</evidence>
<reference evidence="4" key="1">
    <citation type="submission" date="2015-12" db="EMBL/GenBank/DDBJ databases">
        <title>Complete genome sequences of two moderately thermophilic Paenibacillus species.</title>
        <authorList>
            <person name="Butler R.III."/>
            <person name="Wang J."/>
            <person name="Stark B.C."/>
            <person name="Pombert J.-F."/>
        </authorList>
    </citation>
    <scope>NUCLEOTIDE SEQUENCE [LARGE SCALE GENOMIC DNA]</scope>
    <source>
        <strain evidence="4">32O-Y</strain>
    </source>
</reference>
<dbReference type="Pfam" id="PF13561">
    <property type="entry name" value="adh_short_C2"/>
    <property type="match status" value="1"/>
</dbReference>
<evidence type="ECO:0000256" key="2">
    <source>
        <dbReference type="ARBA" id="ARBA00023002"/>
    </source>
</evidence>
<accession>A0A0U2U9Q0</accession>
<dbReference type="KEGG" id="pnp:IJ22_26440"/>
<dbReference type="FunFam" id="3.40.50.720:FF:000084">
    <property type="entry name" value="Short-chain dehydrogenase reductase"/>
    <property type="match status" value="1"/>
</dbReference>
<gene>
    <name evidence="3" type="ORF">IJ22_26440</name>
</gene>
<dbReference type="EMBL" id="CP013652">
    <property type="protein sequence ID" value="ALS23017.1"/>
    <property type="molecule type" value="Genomic_DNA"/>
</dbReference>
<dbReference type="GO" id="GO:0008206">
    <property type="term" value="P:bile acid metabolic process"/>
    <property type="evidence" value="ECO:0007669"/>
    <property type="project" value="UniProtKB-ARBA"/>
</dbReference>
<comment type="similarity">
    <text evidence="1">Belongs to the short-chain dehydrogenases/reductases (SDR) family.</text>
</comment>
<dbReference type="InterPro" id="IPR020904">
    <property type="entry name" value="Sc_DH/Rdtase_CS"/>
</dbReference>
<keyword evidence="2" id="KW-0560">Oxidoreductase</keyword>
<dbReference type="PRINTS" id="PR00081">
    <property type="entry name" value="GDHRDH"/>
</dbReference>
<dbReference type="STRING" id="162209.IJ22_26440"/>